<name>A0A1X0RLA6_RHIZD</name>
<dbReference type="EMBL" id="KV921609">
    <property type="protein sequence ID" value="ORE12766.1"/>
    <property type="molecule type" value="Genomic_DNA"/>
</dbReference>
<dbReference type="Proteomes" id="UP000242381">
    <property type="component" value="Unassembled WGS sequence"/>
</dbReference>
<dbReference type="VEuPathDB" id="FungiDB:BCV72DRAFT_309628"/>
<dbReference type="AlphaFoldDB" id="A0A1X0RLA6"/>
<evidence type="ECO:0000313" key="1">
    <source>
        <dbReference type="EMBL" id="ORE12766.1"/>
    </source>
</evidence>
<evidence type="ECO:0000313" key="2">
    <source>
        <dbReference type="Proteomes" id="UP000242381"/>
    </source>
</evidence>
<gene>
    <name evidence="1" type="ORF">BCV71DRAFT_268915</name>
</gene>
<accession>A0A1X0RLA6</accession>
<protein>
    <submittedName>
        <fullName evidence="1">Uncharacterized protein</fullName>
    </submittedName>
</protein>
<sequence length="146" mass="16577">MDLTHLRPTAPFIHCQEPLIPVEDNAPLYVQLYNYNLPYAPQRQSERNENLVHEIIINLSGMLAQCNPFAHIYRHAYEILKNHEGSSINSEDESNNDSSTKSGSSYIIISPSMRMRLIEGDDRHTHSLPTMEEAVAVIVVWCGIAM</sequence>
<proteinExistence type="predicted"/>
<organism evidence="1 2">
    <name type="scientific">Rhizopus microsporus</name>
    <dbReference type="NCBI Taxonomy" id="58291"/>
    <lineage>
        <taxon>Eukaryota</taxon>
        <taxon>Fungi</taxon>
        <taxon>Fungi incertae sedis</taxon>
        <taxon>Mucoromycota</taxon>
        <taxon>Mucoromycotina</taxon>
        <taxon>Mucoromycetes</taxon>
        <taxon>Mucorales</taxon>
        <taxon>Mucorineae</taxon>
        <taxon>Rhizopodaceae</taxon>
        <taxon>Rhizopus</taxon>
    </lineage>
</organism>
<reference evidence="1 2" key="1">
    <citation type="journal article" date="2016" name="Proc. Natl. Acad. Sci. U.S.A.">
        <title>Lipid metabolic changes in an early divergent fungus govern the establishment of a mutualistic symbiosis with endobacteria.</title>
        <authorList>
            <person name="Lastovetsky O.A."/>
            <person name="Gaspar M.L."/>
            <person name="Mondo S.J."/>
            <person name="LaButti K.M."/>
            <person name="Sandor L."/>
            <person name="Grigoriev I.V."/>
            <person name="Henry S.A."/>
            <person name="Pawlowska T.E."/>
        </authorList>
    </citation>
    <scope>NUCLEOTIDE SEQUENCE [LARGE SCALE GENOMIC DNA]</scope>
    <source>
        <strain evidence="1 2">ATCC 11559</strain>
    </source>
</reference>